<evidence type="ECO:0000259" key="1">
    <source>
        <dbReference type="Pfam" id="PF12705"/>
    </source>
</evidence>
<dbReference type="AlphaFoldDB" id="A0A0F8Y8N3"/>
<sequence>MPRQVYKSKDGTRLPSVTTILSRFKDSGGLLYWANNCGLKGLTLDEARTPAATAGTMAHDLVEARINKRDEPELVGSEEVISKARAAFATYLKWQDMTKIEVRHTEIALVSEKHAFGGRPDAIGVTSDGLALIDWKTSNAVYADYILQLAAYKCLWEENYPDHPLVGGFHLCRFAKEEGDFSHHYFPALDHELETFLRMRELYTMVKKVEKRVR</sequence>
<protein>
    <recommendedName>
        <fullName evidence="1">PD-(D/E)XK endonuclease-like domain-containing protein</fullName>
    </recommendedName>
</protein>
<accession>A0A0F8Y8N3</accession>
<gene>
    <name evidence="2" type="ORF">LCGC14_2850170</name>
</gene>
<dbReference type="EMBL" id="LAZR01054793">
    <property type="protein sequence ID" value="KKK77777.1"/>
    <property type="molecule type" value="Genomic_DNA"/>
</dbReference>
<dbReference type="InterPro" id="IPR011604">
    <property type="entry name" value="PDDEXK-like_dom_sf"/>
</dbReference>
<organism evidence="2">
    <name type="scientific">marine sediment metagenome</name>
    <dbReference type="NCBI Taxonomy" id="412755"/>
    <lineage>
        <taxon>unclassified sequences</taxon>
        <taxon>metagenomes</taxon>
        <taxon>ecological metagenomes</taxon>
    </lineage>
</organism>
<proteinExistence type="predicted"/>
<dbReference type="InterPro" id="IPR038726">
    <property type="entry name" value="PDDEXK_AddAB-type"/>
</dbReference>
<reference evidence="2" key="1">
    <citation type="journal article" date="2015" name="Nature">
        <title>Complex archaea that bridge the gap between prokaryotes and eukaryotes.</title>
        <authorList>
            <person name="Spang A."/>
            <person name="Saw J.H."/>
            <person name="Jorgensen S.L."/>
            <person name="Zaremba-Niedzwiedzka K."/>
            <person name="Martijn J."/>
            <person name="Lind A.E."/>
            <person name="van Eijk R."/>
            <person name="Schleper C."/>
            <person name="Guy L."/>
            <person name="Ettema T.J."/>
        </authorList>
    </citation>
    <scope>NUCLEOTIDE SEQUENCE</scope>
</reference>
<dbReference type="Gene3D" id="3.90.320.10">
    <property type="match status" value="1"/>
</dbReference>
<dbReference type="Pfam" id="PF12705">
    <property type="entry name" value="PDDEXK_1"/>
    <property type="match status" value="1"/>
</dbReference>
<feature type="domain" description="PD-(D/E)XK endonuclease-like" evidence="1">
    <location>
        <begin position="55"/>
        <end position="175"/>
    </location>
</feature>
<name>A0A0F8Y8N3_9ZZZZ</name>
<evidence type="ECO:0000313" key="2">
    <source>
        <dbReference type="EMBL" id="KKK77777.1"/>
    </source>
</evidence>
<comment type="caution">
    <text evidence="2">The sequence shown here is derived from an EMBL/GenBank/DDBJ whole genome shotgun (WGS) entry which is preliminary data.</text>
</comment>